<comment type="caution">
    <text evidence="1">The sequence shown here is derived from an EMBL/GenBank/DDBJ whole genome shotgun (WGS) entry which is preliminary data.</text>
</comment>
<evidence type="ECO:0008006" key="3">
    <source>
        <dbReference type="Google" id="ProtNLM"/>
    </source>
</evidence>
<sequence>MKKILFLILAAGLFYACKKDKIGTKPLLSFKSYSEDSITPTTKTFVLTMRVEDGDGDIEDSIAVAMFKDSQQATSHDTIWTFYKMPNIGQNRGNKVKADVIMPFQEIDFAAAYNPVPNDSAHYIVFLRDNAGNFSDTIPTPKFPFRRNR</sequence>
<protein>
    <recommendedName>
        <fullName evidence="3">DUF4625 domain-containing protein</fullName>
    </recommendedName>
</protein>
<dbReference type="EMBL" id="QFFJ01000001">
    <property type="protein sequence ID" value="RBL92075.1"/>
    <property type="molecule type" value="Genomic_DNA"/>
</dbReference>
<name>A0A365Y2H8_9BACT</name>
<evidence type="ECO:0000313" key="1">
    <source>
        <dbReference type="EMBL" id="RBL92075.1"/>
    </source>
</evidence>
<reference evidence="1 2" key="1">
    <citation type="submission" date="2018-05" db="EMBL/GenBank/DDBJ databases">
        <title>Chitinophaga sp. K3CV102501T nov., isolated from isolated from a monsoon evergreen broad-leaved forest soil.</title>
        <authorList>
            <person name="Lv Y."/>
        </authorList>
    </citation>
    <scope>NUCLEOTIDE SEQUENCE [LARGE SCALE GENOMIC DNA]</scope>
    <source>
        <strain evidence="1 2">GDMCC 1.1325</strain>
    </source>
</reference>
<gene>
    <name evidence="1" type="ORF">DF182_05630</name>
</gene>
<dbReference type="RefSeq" id="WP_113614676.1">
    <property type="nucleotide sequence ID" value="NZ_QFFJ01000001.1"/>
</dbReference>
<accession>A0A365Y2H8</accession>
<dbReference type="PROSITE" id="PS51257">
    <property type="entry name" value="PROKAR_LIPOPROTEIN"/>
    <property type="match status" value="1"/>
</dbReference>
<dbReference type="AlphaFoldDB" id="A0A365Y2H8"/>
<organism evidence="1 2">
    <name type="scientific">Chitinophaga flava</name>
    <dbReference type="NCBI Taxonomy" id="2259036"/>
    <lineage>
        <taxon>Bacteria</taxon>
        <taxon>Pseudomonadati</taxon>
        <taxon>Bacteroidota</taxon>
        <taxon>Chitinophagia</taxon>
        <taxon>Chitinophagales</taxon>
        <taxon>Chitinophagaceae</taxon>
        <taxon>Chitinophaga</taxon>
    </lineage>
</organism>
<proteinExistence type="predicted"/>
<dbReference type="Proteomes" id="UP000253410">
    <property type="component" value="Unassembled WGS sequence"/>
</dbReference>
<evidence type="ECO:0000313" key="2">
    <source>
        <dbReference type="Proteomes" id="UP000253410"/>
    </source>
</evidence>
<dbReference type="OrthoDB" id="675420at2"/>
<keyword evidence="2" id="KW-1185">Reference proteome</keyword>